<feature type="signal peptide" evidence="1">
    <location>
        <begin position="1"/>
        <end position="18"/>
    </location>
</feature>
<evidence type="ECO:0000313" key="3">
    <source>
        <dbReference type="Proteomes" id="UP000187203"/>
    </source>
</evidence>
<proteinExistence type="predicted"/>
<evidence type="ECO:0000313" key="2">
    <source>
        <dbReference type="EMBL" id="OMO50232.1"/>
    </source>
</evidence>
<keyword evidence="1" id="KW-0732">Signal</keyword>
<comment type="caution">
    <text evidence="2">The sequence shown here is derived from an EMBL/GenBank/DDBJ whole genome shotgun (WGS) entry which is preliminary data.</text>
</comment>
<keyword evidence="3" id="KW-1185">Reference proteome</keyword>
<organism evidence="2 3">
    <name type="scientific">Corchorus olitorius</name>
    <dbReference type="NCBI Taxonomy" id="93759"/>
    <lineage>
        <taxon>Eukaryota</taxon>
        <taxon>Viridiplantae</taxon>
        <taxon>Streptophyta</taxon>
        <taxon>Embryophyta</taxon>
        <taxon>Tracheophyta</taxon>
        <taxon>Spermatophyta</taxon>
        <taxon>Magnoliopsida</taxon>
        <taxon>eudicotyledons</taxon>
        <taxon>Gunneridae</taxon>
        <taxon>Pentapetalae</taxon>
        <taxon>rosids</taxon>
        <taxon>malvids</taxon>
        <taxon>Malvales</taxon>
        <taxon>Malvaceae</taxon>
        <taxon>Grewioideae</taxon>
        <taxon>Apeibeae</taxon>
        <taxon>Corchorus</taxon>
    </lineage>
</organism>
<feature type="chain" id="PRO_5012006143" evidence="1">
    <location>
        <begin position="19"/>
        <end position="148"/>
    </location>
</feature>
<sequence>MWSTMIFLQALVVAASSAAIFLQASAAVSFSATIFPQALVDVASSATTFLKALAAATSSAVVLLPTLVASQLQCLQRWCYSQHWKLQDDVLSNNCHHHQKQQCSNHDFDDGLSLLLVLSTLHHLNSANISSSNILSDASLLSNQDSIS</sequence>
<reference evidence="3" key="1">
    <citation type="submission" date="2013-09" db="EMBL/GenBank/DDBJ databases">
        <title>Corchorus olitorius genome sequencing.</title>
        <authorList>
            <person name="Alam M."/>
            <person name="Haque M.S."/>
            <person name="Islam M.S."/>
            <person name="Emdad E.M."/>
            <person name="Islam M.M."/>
            <person name="Ahmed B."/>
            <person name="Halim A."/>
            <person name="Hossen Q.M.M."/>
            <person name="Hossain M.Z."/>
            <person name="Ahmed R."/>
            <person name="Khan M.M."/>
            <person name="Islam R."/>
            <person name="Rashid M.M."/>
            <person name="Khan S.A."/>
            <person name="Rahman M.S."/>
            <person name="Alam M."/>
            <person name="Yahiya A.S."/>
            <person name="Khan M.S."/>
            <person name="Azam M.S."/>
            <person name="Haque T."/>
            <person name="Lashkar M.Z.H."/>
            <person name="Akhand A.I."/>
            <person name="Morshed G."/>
            <person name="Roy S."/>
            <person name="Uddin K.S."/>
            <person name="Rabeya T."/>
            <person name="Hossain A.S."/>
            <person name="Chowdhury A."/>
            <person name="Snigdha A.R."/>
            <person name="Mortoza M.S."/>
            <person name="Matin S.A."/>
            <person name="Hoque S.M.E."/>
            <person name="Islam M.K."/>
            <person name="Roy D.K."/>
            <person name="Haider R."/>
            <person name="Moosa M.M."/>
            <person name="Elias S.M."/>
            <person name="Hasan A.M."/>
            <person name="Jahan S."/>
            <person name="Shafiuddin M."/>
            <person name="Mahmood N."/>
            <person name="Shommy N.S."/>
        </authorList>
    </citation>
    <scope>NUCLEOTIDE SEQUENCE [LARGE SCALE GENOMIC DNA]</scope>
    <source>
        <strain evidence="3">cv. O-4</strain>
    </source>
</reference>
<protein>
    <submittedName>
        <fullName evidence="2">Uncharacterized protein</fullName>
    </submittedName>
</protein>
<dbReference type="EMBL" id="AWUE01024630">
    <property type="protein sequence ID" value="OMO50232.1"/>
    <property type="molecule type" value="Genomic_DNA"/>
</dbReference>
<dbReference type="AlphaFoldDB" id="A0A1R3FWK1"/>
<evidence type="ECO:0000256" key="1">
    <source>
        <dbReference type="SAM" id="SignalP"/>
    </source>
</evidence>
<name>A0A1R3FWK1_9ROSI</name>
<dbReference type="Proteomes" id="UP000187203">
    <property type="component" value="Unassembled WGS sequence"/>
</dbReference>
<gene>
    <name evidence="2" type="ORF">COLO4_38167</name>
</gene>
<accession>A0A1R3FWK1</accession>